<dbReference type="SUPFAM" id="SSF46689">
    <property type="entry name" value="Homeodomain-like"/>
    <property type="match status" value="1"/>
</dbReference>
<evidence type="ECO:0000256" key="5">
    <source>
        <dbReference type="PROSITE-ProRule" id="PRU00108"/>
    </source>
</evidence>
<dbReference type="GO" id="GO:0000978">
    <property type="term" value="F:RNA polymerase II cis-regulatory region sequence-specific DNA binding"/>
    <property type="evidence" value="ECO:0007669"/>
    <property type="project" value="TreeGrafter"/>
</dbReference>
<feature type="domain" description="Homeobox" evidence="8">
    <location>
        <begin position="50"/>
        <end position="110"/>
    </location>
</feature>
<proteinExistence type="predicted"/>
<dbReference type="InterPro" id="IPR020479">
    <property type="entry name" value="HD_metazoa"/>
</dbReference>
<dbReference type="InterPro" id="IPR017970">
    <property type="entry name" value="Homeobox_CS"/>
</dbReference>
<dbReference type="OrthoDB" id="6159439at2759"/>
<comment type="subcellular location">
    <subcellularLocation>
        <location evidence="1 5 6">Nucleus</location>
    </subcellularLocation>
</comment>
<evidence type="ECO:0000313" key="9">
    <source>
        <dbReference type="Proteomes" id="UP000085678"/>
    </source>
</evidence>
<dbReference type="Proteomes" id="UP000085678">
    <property type="component" value="Unplaced"/>
</dbReference>
<dbReference type="Gene3D" id="1.10.10.60">
    <property type="entry name" value="Homeodomain-like"/>
    <property type="match status" value="1"/>
</dbReference>
<evidence type="ECO:0000313" key="10">
    <source>
        <dbReference type="RefSeq" id="XP_023932444.1"/>
    </source>
</evidence>
<dbReference type="CDD" id="cd00086">
    <property type="entry name" value="homeodomain"/>
    <property type="match status" value="1"/>
</dbReference>
<evidence type="ECO:0000256" key="1">
    <source>
        <dbReference type="ARBA" id="ARBA00004123"/>
    </source>
</evidence>
<dbReference type="PROSITE" id="PS50071">
    <property type="entry name" value="HOMEOBOX_2"/>
    <property type="match status" value="1"/>
</dbReference>
<gene>
    <name evidence="10" type="primary">LOC106163113</name>
</gene>
<dbReference type="GeneID" id="106163113"/>
<evidence type="ECO:0000259" key="8">
    <source>
        <dbReference type="PROSITE" id="PS50071"/>
    </source>
</evidence>
<dbReference type="AlphaFoldDB" id="A0A2R2MQC0"/>
<feature type="compositionally biased region" description="Basic and acidic residues" evidence="7">
    <location>
        <begin position="158"/>
        <end position="172"/>
    </location>
</feature>
<evidence type="ECO:0000256" key="7">
    <source>
        <dbReference type="SAM" id="MobiDB-lite"/>
    </source>
</evidence>
<dbReference type="SMART" id="SM00389">
    <property type="entry name" value="HOX"/>
    <property type="match status" value="1"/>
</dbReference>
<evidence type="ECO:0000256" key="3">
    <source>
        <dbReference type="ARBA" id="ARBA00023155"/>
    </source>
</evidence>
<dbReference type="InterPro" id="IPR009057">
    <property type="entry name" value="Homeodomain-like_sf"/>
</dbReference>
<dbReference type="InParanoid" id="A0A2R2MQC0"/>
<feature type="DNA-binding region" description="Homeobox" evidence="5">
    <location>
        <begin position="52"/>
        <end position="111"/>
    </location>
</feature>
<dbReference type="GO" id="GO:0005634">
    <property type="term" value="C:nucleus"/>
    <property type="evidence" value="ECO:0007669"/>
    <property type="project" value="UniProtKB-SubCell"/>
</dbReference>
<dbReference type="Pfam" id="PF00046">
    <property type="entry name" value="Homeodomain"/>
    <property type="match status" value="1"/>
</dbReference>
<dbReference type="GO" id="GO:0030154">
    <property type="term" value="P:cell differentiation"/>
    <property type="evidence" value="ECO:0007669"/>
    <property type="project" value="TreeGrafter"/>
</dbReference>
<dbReference type="InterPro" id="IPR001356">
    <property type="entry name" value="HD"/>
</dbReference>
<keyword evidence="4 5" id="KW-0539">Nucleus</keyword>
<sequence>MVVTNQQTTVYCFWCTFFRNVLIAFFLPFASVPPKAAPFLWNPFMQRSLHKRKGGQVRFSNDQTVELEKKFESQKYLSPPERKRLAKVLQLTERQVKTWFQNRRAKWRRLKQDSSDKSDDTQHDSGIIADSHTSSSDHPGSDISDSENEDDESTEECGEVKVDICDENPSKT</sequence>
<keyword evidence="3 5" id="KW-0371">Homeobox</keyword>
<dbReference type="RefSeq" id="XP_023932444.1">
    <property type="nucleotide sequence ID" value="XM_024076676.1"/>
</dbReference>
<keyword evidence="2 5" id="KW-0238">DNA-binding</keyword>
<name>A0A2R2MQC0_LINAN</name>
<organism evidence="9 10">
    <name type="scientific">Lingula anatina</name>
    <name type="common">Brachiopod</name>
    <name type="synonym">Lingula unguis</name>
    <dbReference type="NCBI Taxonomy" id="7574"/>
    <lineage>
        <taxon>Eukaryota</taxon>
        <taxon>Metazoa</taxon>
        <taxon>Spiralia</taxon>
        <taxon>Lophotrochozoa</taxon>
        <taxon>Brachiopoda</taxon>
        <taxon>Linguliformea</taxon>
        <taxon>Lingulata</taxon>
        <taxon>Lingulida</taxon>
        <taxon>Linguloidea</taxon>
        <taxon>Lingulidae</taxon>
        <taxon>Lingula</taxon>
    </lineage>
</organism>
<dbReference type="PROSITE" id="PS00027">
    <property type="entry name" value="HOMEOBOX_1"/>
    <property type="match status" value="1"/>
</dbReference>
<dbReference type="InterPro" id="IPR051000">
    <property type="entry name" value="Homeobox_DNA-bind_prot"/>
</dbReference>
<dbReference type="STRING" id="7574.A0A2R2MQC0"/>
<evidence type="ECO:0000256" key="4">
    <source>
        <dbReference type="ARBA" id="ARBA00023242"/>
    </source>
</evidence>
<dbReference type="GO" id="GO:0000981">
    <property type="term" value="F:DNA-binding transcription factor activity, RNA polymerase II-specific"/>
    <property type="evidence" value="ECO:0007669"/>
    <property type="project" value="InterPro"/>
</dbReference>
<keyword evidence="9" id="KW-1185">Reference proteome</keyword>
<evidence type="ECO:0000256" key="6">
    <source>
        <dbReference type="RuleBase" id="RU000682"/>
    </source>
</evidence>
<feature type="compositionally biased region" description="Basic and acidic residues" evidence="7">
    <location>
        <begin position="110"/>
        <end position="123"/>
    </location>
</feature>
<reference evidence="10" key="1">
    <citation type="submission" date="2025-08" db="UniProtKB">
        <authorList>
            <consortium name="RefSeq"/>
        </authorList>
    </citation>
    <scope>IDENTIFICATION</scope>
    <source>
        <tissue evidence="10">Gonads</tissue>
    </source>
</reference>
<dbReference type="PRINTS" id="PR00024">
    <property type="entry name" value="HOMEOBOX"/>
</dbReference>
<accession>A0A2R2MQC0</accession>
<feature type="compositionally biased region" description="Acidic residues" evidence="7">
    <location>
        <begin position="144"/>
        <end position="157"/>
    </location>
</feature>
<evidence type="ECO:0000256" key="2">
    <source>
        <dbReference type="ARBA" id="ARBA00023125"/>
    </source>
</evidence>
<protein>
    <submittedName>
        <fullName evidence="10">Hematopoietically-expressed homeobox protein hhex-like</fullName>
    </submittedName>
</protein>
<dbReference type="KEGG" id="lak:106163113"/>
<dbReference type="PANTHER" id="PTHR24324">
    <property type="entry name" value="HOMEOBOX PROTEIN HHEX"/>
    <property type="match status" value="1"/>
</dbReference>
<dbReference type="FunFam" id="1.10.10.60:FF:000721">
    <property type="entry name" value="Hematopoietically-expressed homeobox protein HHEX"/>
    <property type="match status" value="1"/>
</dbReference>
<feature type="region of interest" description="Disordered" evidence="7">
    <location>
        <begin position="110"/>
        <end position="172"/>
    </location>
</feature>
<dbReference type="PANTHER" id="PTHR24324:SF5">
    <property type="entry name" value="HEMATOPOIETICALLY-EXPRESSED HOMEOBOX PROTEIN HHEX"/>
    <property type="match status" value="1"/>
</dbReference>